<protein>
    <recommendedName>
        <fullName evidence="3">C2H2-type domain-containing protein</fullName>
    </recommendedName>
</protein>
<evidence type="ECO:0000313" key="4">
    <source>
        <dbReference type="EMBL" id="CAC5363262.1"/>
    </source>
</evidence>
<feature type="region of interest" description="Disordered" evidence="2">
    <location>
        <begin position="115"/>
        <end position="184"/>
    </location>
</feature>
<feature type="compositionally biased region" description="Low complexity" evidence="2">
    <location>
        <begin position="130"/>
        <end position="142"/>
    </location>
</feature>
<evidence type="ECO:0000259" key="3">
    <source>
        <dbReference type="PROSITE" id="PS50157"/>
    </source>
</evidence>
<name>A0A6J8A7M0_MYTCO</name>
<dbReference type="OrthoDB" id="6183990at2759"/>
<feature type="compositionally biased region" description="Basic and acidic residues" evidence="2">
    <location>
        <begin position="118"/>
        <end position="127"/>
    </location>
</feature>
<organism evidence="4 5">
    <name type="scientific">Mytilus coruscus</name>
    <name type="common">Sea mussel</name>
    <dbReference type="NCBI Taxonomy" id="42192"/>
    <lineage>
        <taxon>Eukaryota</taxon>
        <taxon>Metazoa</taxon>
        <taxon>Spiralia</taxon>
        <taxon>Lophotrochozoa</taxon>
        <taxon>Mollusca</taxon>
        <taxon>Bivalvia</taxon>
        <taxon>Autobranchia</taxon>
        <taxon>Pteriomorphia</taxon>
        <taxon>Mytilida</taxon>
        <taxon>Mytiloidea</taxon>
        <taxon>Mytilidae</taxon>
        <taxon>Mytilinae</taxon>
        <taxon>Mytilus</taxon>
    </lineage>
</organism>
<dbReference type="AlphaFoldDB" id="A0A6J8A7M0"/>
<accession>A0A6J8A7M0</accession>
<dbReference type="InterPro" id="IPR013087">
    <property type="entry name" value="Znf_C2H2_type"/>
</dbReference>
<dbReference type="SUPFAM" id="SSF57667">
    <property type="entry name" value="beta-beta-alpha zinc fingers"/>
    <property type="match status" value="1"/>
</dbReference>
<dbReference type="Pfam" id="PF00096">
    <property type="entry name" value="zf-C2H2"/>
    <property type="match status" value="1"/>
</dbReference>
<keyword evidence="1" id="KW-0479">Metal-binding</keyword>
<dbReference type="EMBL" id="CACVKT020000809">
    <property type="protein sequence ID" value="CAC5363262.1"/>
    <property type="molecule type" value="Genomic_DNA"/>
</dbReference>
<evidence type="ECO:0000256" key="2">
    <source>
        <dbReference type="SAM" id="MobiDB-lite"/>
    </source>
</evidence>
<feature type="compositionally biased region" description="Low complexity" evidence="2">
    <location>
        <begin position="168"/>
        <end position="177"/>
    </location>
</feature>
<dbReference type="SMART" id="SM00355">
    <property type="entry name" value="ZnF_C2H2"/>
    <property type="match status" value="2"/>
</dbReference>
<feature type="domain" description="C2H2-type" evidence="3">
    <location>
        <begin position="33"/>
        <end position="61"/>
    </location>
</feature>
<evidence type="ECO:0000313" key="5">
    <source>
        <dbReference type="Proteomes" id="UP000507470"/>
    </source>
</evidence>
<dbReference type="Gene3D" id="3.30.160.60">
    <property type="entry name" value="Classic Zinc Finger"/>
    <property type="match status" value="1"/>
</dbReference>
<proteinExistence type="predicted"/>
<dbReference type="PROSITE" id="PS00028">
    <property type="entry name" value="ZINC_FINGER_C2H2_1"/>
    <property type="match status" value="1"/>
</dbReference>
<keyword evidence="1" id="KW-0862">Zinc</keyword>
<dbReference type="PROSITE" id="PS50157">
    <property type="entry name" value="ZINC_FINGER_C2H2_2"/>
    <property type="match status" value="1"/>
</dbReference>
<dbReference type="Proteomes" id="UP000507470">
    <property type="component" value="Unassembled WGS sequence"/>
</dbReference>
<gene>
    <name evidence="4" type="ORF">MCOR_4757</name>
</gene>
<evidence type="ECO:0000256" key="1">
    <source>
        <dbReference type="PROSITE-ProRule" id="PRU00042"/>
    </source>
</evidence>
<sequence length="258" mass="29513">MTISASTNNARTRTITRPERFLDIDTLDKMPEFICSYCDTKYASRRNLKRHINAVHNSNVRYVGCNEPNRDRIFFRREYLLIHLQSTHKKTVDEARDLSREAYLGYTSRENIETCGPQEKKLKRVEEDNVPGLSSPEVPEVPESVDEEGVGHGASGDNTLEPDDVYNSDSDTCTTTSDPDEIGDSHIDSVEIVNLSLITIRSSRDGVSSVRREHNFATSTHYDPRSFDWRGFIRHMEELCEHAEALRRTEVVVEPVHL</sequence>
<dbReference type="InterPro" id="IPR036236">
    <property type="entry name" value="Znf_C2H2_sf"/>
</dbReference>
<keyword evidence="5" id="KW-1185">Reference proteome</keyword>
<keyword evidence="1" id="KW-0863">Zinc-finger</keyword>
<reference evidence="4 5" key="1">
    <citation type="submission" date="2020-06" db="EMBL/GenBank/DDBJ databases">
        <authorList>
            <person name="Li R."/>
            <person name="Bekaert M."/>
        </authorList>
    </citation>
    <scope>NUCLEOTIDE SEQUENCE [LARGE SCALE GENOMIC DNA]</scope>
    <source>
        <strain evidence="5">wild</strain>
    </source>
</reference>
<dbReference type="GO" id="GO:0008270">
    <property type="term" value="F:zinc ion binding"/>
    <property type="evidence" value="ECO:0007669"/>
    <property type="project" value="UniProtKB-KW"/>
</dbReference>